<keyword evidence="5 12" id="KW-0732">Signal</keyword>
<evidence type="ECO:0000259" key="13">
    <source>
        <dbReference type="PROSITE" id="PS50156"/>
    </source>
</evidence>
<evidence type="ECO:0000256" key="6">
    <source>
        <dbReference type="ARBA" id="ARBA00022989"/>
    </source>
</evidence>
<keyword evidence="10" id="KW-0325">Glycoprotein</keyword>
<feature type="transmembrane region" description="Helical" evidence="11">
    <location>
        <begin position="868"/>
        <end position="886"/>
    </location>
</feature>
<dbReference type="GO" id="GO:0016020">
    <property type="term" value="C:membrane"/>
    <property type="evidence" value="ECO:0007669"/>
    <property type="project" value="UniProtKB-SubCell"/>
</dbReference>
<feature type="domain" description="SSD" evidence="13">
    <location>
        <begin position="864"/>
        <end position="1031"/>
    </location>
</feature>
<feature type="transmembrane region" description="Helical" evidence="11">
    <location>
        <begin position="898"/>
        <end position="920"/>
    </location>
</feature>
<feature type="chain" id="PRO_5035941764" description="SSD domain-containing protein" evidence="12">
    <location>
        <begin position="24"/>
        <end position="1562"/>
    </location>
</feature>
<dbReference type="EMBL" id="CAJHUC010001158">
    <property type="protein sequence ID" value="CAD7700022.1"/>
    <property type="molecule type" value="Genomic_DNA"/>
</dbReference>
<feature type="signal peptide" evidence="12">
    <location>
        <begin position="1"/>
        <end position="23"/>
    </location>
</feature>
<dbReference type="PANTHER" id="PTHR45727:SF2">
    <property type="entry name" value="NPC INTRACELLULAR CHOLESTEROL TRANSPORTER 1"/>
    <property type="match status" value="1"/>
</dbReference>
<dbReference type="InterPro" id="IPR053956">
    <property type="entry name" value="NPC1_MLD"/>
</dbReference>
<feature type="transmembrane region" description="Helical" evidence="11">
    <location>
        <begin position="1391"/>
        <end position="1409"/>
    </location>
</feature>
<feature type="transmembrane region" description="Helical" evidence="11">
    <location>
        <begin position="932"/>
        <end position="955"/>
    </location>
</feature>
<keyword evidence="3" id="KW-0813">Transport</keyword>
<feature type="transmembrane region" description="Helical" evidence="11">
    <location>
        <begin position="1421"/>
        <end position="1443"/>
    </location>
</feature>
<evidence type="ECO:0000256" key="9">
    <source>
        <dbReference type="ARBA" id="ARBA00023157"/>
    </source>
</evidence>
<keyword evidence="15" id="KW-1185">Reference proteome</keyword>
<feature type="transmembrane region" description="Helical" evidence="11">
    <location>
        <begin position="597"/>
        <end position="623"/>
    </location>
</feature>
<evidence type="ECO:0000256" key="11">
    <source>
        <dbReference type="SAM" id="Phobius"/>
    </source>
</evidence>
<dbReference type="Proteomes" id="UP000708148">
    <property type="component" value="Unassembled WGS sequence"/>
</dbReference>
<feature type="transmembrane region" description="Helical" evidence="11">
    <location>
        <begin position="1463"/>
        <end position="1482"/>
    </location>
</feature>
<keyword evidence="4 11" id="KW-0812">Transmembrane</keyword>
<proteinExistence type="inferred from homology"/>
<feature type="transmembrane region" description="Helical" evidence="11">
    <location>
        <begin position="514"/>
        <end position="533"/>
    </location>
</feature>
<comment type="caution">
    <text evidence="14">The sequence shown here is derived from an EMBL/GenBank/DDBJ whole genome shotgun (WGS) entry which is preliminary data.</text>
</comment>
<feature type="transmembrane region" description="Helical" evidence="11">
    <location>
        <begin position="1005"/>
        <end position="1031"/>
    </location>
</feature>
<dbReference type="SUPFAM" id="SSF82866">
    <property type="entry name" value="Multidrug efflux transporter AcrB transmembrane domain"/>
    <property type="match status" value="2"/>
</dbReference>
<dbReference type="Pfam" id="PF16414">
    <property type="entry name" value="NPC1_N"/>
    <property type="match status" value="2"/>
</dbReference>
<accession>A0A8S1J2H6</accession>
<keyword evidence="9" id="KW-1015">Disulfide bond</keyword>
<keyword evidence="6 11" id="KW-1133">Transmembrane helix</keyword>
<evidence type="ECO:0000256" key="7">
    <source>
        <dbReference type="ARBA" id="ARBA00023055"/>
    </source>
</evidence>
<evidence type="ECO:0000256" key="4">
    <source>
        <dbReference type="ARBA" id="ARBA00022692"/>
    </source>
</evidence>
<feature type="transmembrane region" description="Helical" evidence="11">
    <location>
        <begin position="976"/>
        <end position="999"/>
    </location>
</feature>
<evidence type="ECO:0000256" key="5">
    <source>
        <dbReference type="ARBA" id="ARBA00022729"/>
    </source>
</evidence>
<dbReference type="PANTHER" id="PTHR45727">
    <property type="entry name" value="NPC INTRACELLULAR CHOLESTEROL TRANSPORTER 1"/>
    <property type="match status" value="1"/>
</dbReference>
<comment type="similarity">
    <text evidence="2">Belongs to the patched family.</text>
</comment>
<evidence type="ECO:0000256" key="2">
    <source>
        <dbReference type="ARBA" id="ARBA00005585"/>
    </source>
</evidence>
<dbReference type="Pfam" id="PF22314">
    <property type="entry name" value="NPC1_MLD"/>
    <property type="match status" value="1"/>
</dbReference>
<dbReference type="Gene3D" id="1.20.1640.10">
    <property type="entry name" value="Multidrug efflux transporter AcrB transmembrane domain"/>
    <property type="match status" value="2"/>
</dbReference>
<dbReference type="Pfam" id="PF12349">
    <property type="entry name" value="Sterol-sensing"/>
    <property type="match status" value="1"/>
</dbReference>
<evidence type="ECO:0000313" key="14">
    <source>
        <dbReference type="EMBL" id="CAD7700022.1"/>
    </source>
</evidence>
<protein>
    <recommendedName>
        <fullName evidence="13">SSD domain-containing protein</fullName>
    </recommendedName>
</protein>
<dbReference type="InterPro" id="IPR000731">
    <property type="entry name" value="SSD"/>
</dbReference>
<comment type="subcellular location">
    <subcellularLocation>
        <location evidence="1">Membrane</location>
        <topology evidence="1">Multi-pass membrane protein</topology>
    </subcellularLocation>
</comment>
<gene>
    <name evidence="14" type="ORF">OSTQU699_LOCUS5381</name>
</gene>
<evidence type="ECO:0000256" key="10">
    <source>
        <dbReference type="ARBA" id="ARBA00023180"/>
    </source>
</evidence>
<organism evidence="14 15">
    <name type="scientific">Ostreobium quekettii</name>
    <dbReference type="NCBI Taxonomy" id="121088"/>
    <lineage>
        <taxon>Eukaryota</taxon>
        <taxon>Viridiplantae</taxon>
        <taxon>Chlorophyta</taxon>
        <taxon>core chlorophytes</taxon>
        <taxon>Ulvophyceae</taxon>
        <taxon>TCBD clade</taxon>
        <taxon>Bryopsidales</taxon>
        <taxon>Ostreobineae</taxon>
        <taxon>Ostreobiaceae</taxon>
        <taxon>Ostreobium</taxon>
    </lineage>
</organism>
<evidence type="ECO:0000256" key="8">
    <source>
        <dbReference type="ARBA" id="ARBA00023136"/>
    </source>
</evidence>
<dbReference type="InterPro" id="IPR032190">
    <property type="entry name" value="NPC1_N"/>
</dbReference>
<evidence type="ECO:0000256" key="12">
    <source>
        <dbReference type="SAM" id="SignalP"/>
    </source>
</evidence>
<evidence type="ECO:0000256" key="1">
    <source>
        <dbReference type="ARBA" id="ARBA00004141"/>
    </source>
</evidence>
<name>A0A8S1J2H6_9CHLO</name>
<dbReference type="PROSITE" id="PS50156">
    <property type="entry name" value="SSD"/>
    <property type="match status" value="1"/>
</dbReference>
<sequence>MGSGMGSALGVAVLLACAWGARCQEASNSSDWKTTDHSPGLCATYDFCGRDMTMKGIPCPDNSPARNVTDSLAKKLEEYCPSLWEQHAGAGKACCTEQQLDSLWEEVSQARGLFRGCPACLHNYVHLHCVQACSPDQATFTNVTRAGPNELTGVTELKEADYYFSDAFKLELFDSCKNVTIPGTDARAFQFLGDPSTAQDFIDFLGMPTTDGGSASYRHSFPPAKDTPKGMVPIEDWLAQCWTPNYECACHDCPVKPMCMDHSPGVCTVYGDCGKDSNDKGIPCPDSSPARNVSDAMAAKLANYCPALWAQYGGTGKACCTEQQLDALWADMAQAENLFAGCPACMSNFIHLWCVVSCSPDQSTYMNVTALQTNHLTGQSEVKEAKYYFTDSFKNTLFNSCKNVTLGQTTLPAFMFLGNPANSQAFLDFLGTPSTAGGNAPYHLMFPPASDAPPGMVAVDDDRPQCWTRGFECSCVDCPDAPVCAASFPSGQDGSGSSNGCSALGLGSSVVSCWDLSVIALYIIVAAVLLTTVRKGMQLKHMYEPLLPVDTASGQSVEAGSEYGDNMFAAGQPITLPVIHKPIENWLRRWFRRQGEFVACNPLITILGGIVLVGLCATGLVWFTVETDPQMLWVSKSSRAWKDKVAYEASFGPFYRVENFIVSTTPHSISDKMTSSGLPSIGMGRYVDLMFDIQDKIDGIQATVGEGEAAHNVTLNDVCFKPTGDVCGSQSILQYWQMNRSVWEQQVTPMGRKDGHDKMSFCIQEWPRSCYSAFGAPMDPKIVLGGFSSGTKASDLADDSSAFVVTFLLNSSIEVRDAALAWEAEFISLAKSELEAMARGANVSLSFYSERSVQDELQRESGADVRTVAISYLVMFAYIALALSSIPQQIKHASQMAVATRFMLGAGGVVIVAGSVVGALGLCGWMRVQATLIIMEVIPFLTLAVGVDNMFIMAYELHHQNRAVPLFIRMGEAMSVSGPSVTLAAAAEVLAFGLAALVPVPAVRSFSICAAIALLLDFILQVTVFAALLTLDTYRAESHRADCFPCIKLGDPCAEETMYAVVDSGTPSQGSNPEPPRMLLQTYVSKVHAPALLRPPVQAAVLVLTATMFFASLSLTSRLSKGLEQQVALPRDSYLQQYFGDQMEFLRVGPPVLFVVRDMDVVPGSPDVDKICGGTGCKPNSLMAQISESKSKHLYHLESSAASWIDDFMLWISPQLKHGCHLDPQTGEQCLAVEGEYANGCEKCITGGFPAGSRPNVSEFQRLLPWFLSTLPNENCSQAGAAAYSDSIQRDPADPTGIAGLSNGTIVASSFRAAYTPLNSQAAFIDSLSDTYAFVDSVRSTLGMDIYAYSTFHIFFQSYLHIGARAAYVLLLTMLTSALVCWAVLGSFGAACLVLLCVAMTLVDLMGAMRLWGVQLNGVSVVNLTMGVGIAVEFCVHVAHAFVNMPGTRAARVAGALEGVGAAVISGITLTKFIGVIVLAFSRTQIFEIYYFRMYLALVILGAIHGLVLLPVLLALFGPRPPPLADSEVGSNGNRNAYEQHVAAEGRYVPPPAMNGAQTDEM</sequence>
<evidence type="ECO:0000256" key="3">
    <source>
        <dbReference type="ARBA" id="ARBA00022448"/>
    </source>
</evidence>
<keyword evidence="8 11" id="KW-0472">Membrane</keyword>
<dbReference type="OrthoDB" id="6510177at2759"/>
<reference evidence="14" key="1">
    <citation type="submission" date="2020-12" db="EMBL/GenBank/DDBJ databases">
        <authorList>
            <person name="Iha C."/>
        </authorList>
    </citation>
    <scope>NUCLEOTIDE SEQUENCE</scope>
</reference>
<feature type="transmembrane region" description="Helical" evidence="11">
    <location>
        <begin position="1494"/>
        <end position="1517"/>
    </location>
</feature>
<dbReference type="InterPro" id="IPR053958">
    <property type="entry name" value="HMGCR/SNAP/NPC1-like_SSD"/>
</dbReference>
<evidence type="ECO:0000313" key="15">
    <source>
        <dbReference type="Proteomes" id="UP000708148"/>
    </source>
</evidence>
<dbReference type="GO" id="GO:0032934">
    <property type="term" value="F:sterol binding"/>
    <property type="evidence" value="ECO:0007669"/>
    <property type="project" value="TreeGrafter"/>
</dbReference>
<keyword evidence="7" id="KW-0445">Lipid transport</keyword>
<dbReference type="GO" id="GO:0015918">
    <property type="term" value="P:sterol transport"/>
    <property type="evidence" value="ECO:0007669"/>
    <property type="project" value="TreeGrafter"/>
</dbReference>